<comment type="caution">
    <text evidence="1">The sequence shown here is derived from an EMBL/GenBank/DDBJ whole genome shotgun (WGS) entry which is preliminary data.</text>
</comment>
<keyword evidence="2" id="KW-1185">Reference proteome</keyword>
<protein>
    <submittedName>
        <fullName evidence="1">Uncharacterized protein</fullName>
    </submittedName>
</protein>
<dbReference type="EMBL" id="QJKJ01009807">
    <property type="protein sequence ID" value="RDX75548.1"/>
    <property type="molecule type" value="Genomic_DNA"/>
</dbReference>
<sequence length="80" mass="9722">MCRYRILNLVVIDNDTQFVSKTLHNFMNTYRLRIRMSTLSWTKTIQTPSQIETLDSDRDTRLRLESDWSWTRVRLELDLN</sequence>
<dbReference type="Proteomes" id="UP000257109">
    <property type="component" value="Unassembled WGS sequence"/>
</dbReference>
<reference evidence="1" key="1">
    <citation type="submission" date="2018-05" db="EMBL/GenBank/DDBJ databases">
        <title>Draft genome of Mucuna pruriens seed.</title>
        <authorList>
            <person name="Nnadi N.E."/>
            <person name="Vos R."/>
            <person name="Hasami M.H."/>
            <person name="Devisetty U.K."/>
            <person name="Aguiy J.C."/>
        </authorList>
    </citation>
    <scope>NUCLEOTIDE SEQUENCE [LARGE SCALE GENOMIC DNA]</scope>
    <source>
        <strain evidence="1">JCA_2017</strain>
    </source>
</reference>
<evidence type="ECO:0000313" key="2">
    <source>
        <dbReference type="Proteomes" id="UP000257109"/>
    </source>
</evidence>
<name>A0A371FB65_MUCPR</name>
<feature type="non-terminal residue" evidence="1">
    <location>
        <position position="1"/>
    </location>
</feature>
<dbReference type="AlphaFoldDB" id="A0A371FB65"/>
<evidence type="ECO:0000313" key="1">
    <source>
        <dbReference type="EMBL" id="RDX75548.1"/>
    </source>
</evidence>
<proteinExistence type="predicted"/>
<accession>A0A371FB65</accession>
<gene>
    <name evidence="1" type="ORF">CR513_44563</name>
</gene>
<organism evidence="1 2">
    <name type="scientific">Mucuna pruriens</name>
    <name type="common">Velvet bean</name>
    <name type="synonym">Dolichos pruriens</name>
    <dbReference type="NCBI Taxonomy" id="157652"/>
    <lineage>
        <taxon>Eukaryota</taxon>
        <taxon>Viridiplantae</taxon>
        <taxon>Streptophyta</taxon>
        <taxon>Embryophyta</taxon>
        <taxon>Tracheophyta</taxon>
        <taxon>Spermatophyta</taxon>
        <taxon>Magnoliopsida</taxon>
        <taxon>eudicotyledons</taxon>
        <taxon>Gunneridae</taxon>
        <taxon>Pentapetalae</taxon>
        <taxon>rosids</taxon>
        <taxon>fabids</taxon>
        <taxon>Fabales</taxon>
        <taxon>Fabaceae</taxon>
        <taxon>Papilionoideae</taxon>
        <taxon>50 kb inversion clade</taxon>
        <taxon>NPAAA clade</taxon>
        <taxon>indigoferoid/millettioid clade</taxon>
        <taxon>Phaseoleae</taxon>
        <taxon>Mucuna</taxon>
    </lineage>
</organism>